<sequence length="168" mass="19045">MKTIMDESAINRSLIRMTHEIIEKNKGLDKVVLLGIETRGATLALRMAKLMYQFENIKVPVASLDISYWRDDVKASDQAFRLPISVQDRVVVIVDDVLFKGRTVRAALDGIIYNGRPERVQLAVLVDRGHRELPIRADIVGKNIPTSLNETVKVKLREDDSEECVVLY</sequence>
<feature type="short sequence motif" description="PRPP-binding" evidence="5">
    <location>
        <begin position="91"/>
        <end position="103"/>
    </location>
</feature>
<dbReference type="EMBL" id="CP034234">
    <property type="protein sequence ID" value="AZK44486.1"/>
    <property type="molecule type" value="Genomic_DNA"/>
</dbReference>
<accession>A0A3S8RNF3</accession>
<dbReference type="SUPFAM" id="SSF53271">
    <property type="entry name" value="PRTase-like"/>
    <property type="match status" value="1"/>
</dbReference>
<dbReference type="FunFam" id="3.40.50.2020:FF:000020">
    <property type="entry name" value="Bifunctional protein PyrR"/>
    <property type="match status" value="1"/>
</dbReference>
<organism evidence="7 8">
    <name type="scientific">Erysipelothrix piscisicarius</name>
    <dbReference type="NCBI Taxonomy" id="2485784"/>
    <lineage>
        <taxon>Bacteria</taxon>
        <taxon>Bacillati</taxon>
        <taxon>Bacillota</taxon>
        <taxon>Erysipelotrichia</taxon>
        <taxon>Erysipelotrichales</taxon>
        <taxon>Erysipelotrichaceae</taxon>
        <taxon>Erysipelothrix</taxon>
    </lineage>
</organism>
<dbReference type="PANTHER" id="PTHR11608">
    <property type="entry name" value="BIFUNCTIONAL PROTEIN PYRR"/>
    <property type="match status" value="1"/>
</dbReference>
<name>A0A3S8RNF3_9FIRM</name>
<keyword evidence="2 5" id="KW-0806">Transcription termination</keyword>
<dbReference type="AlphaFoldDB" id="A0A3S8RNF3"/>
<dbReference type="PANTHER" id="PTHR11608:SF0">
    <property type="entry name" value="BIFUNCTIONAL PROTEIN PYRR"/>
    <property type="match status" value="1"/>
</dbReference>
<evidence type="ECO:0000256" key="3">
    <source>
        <dbReference type="ARBA" id="ARBA00023015"/>
    </source>
</evidence>
<comment type="similarity">
    <text evidence="1 5">Belongs to the purine/pyrimidine phosphoribosyltransferase family. PyrR subfamily.</text>
</comment>
<gene>
    <name evidence="5 7" type="primary">pyrR</name>
    <name evidence="7" type="ORF">EEI45_06870</name>
</gene>
<keyword evidence="5" id="KW-0694">RNA-binding</keyword>
<comment type="function">
    <text evidence="5">Regulates transcriptional attenuation of the pyrimidine nucleotide (pyr) operon by binding in a uridine-dependent manner to specific sites on pyr mRNA. This disrupts an antiterminator hairpin in the RNA and favors formation of a downstream transcription terminator, leading to a reduced expression of downstream genes.</text>
</comment>
<proteinExistence type="inferred from homology"/>
<dbReference type="GO" id="GO:0004845">
    <property type="term" value="F:uracil phosphoribosyltransferase activity"/>
    <property type="evidence" value="ECO:0007669"/>
    <property type="project" value="UniProtKB-UniRule"/>
</dbReference>
<keyword evidence="5 7" id="KW-0328">Glycosyltransferase</keyword>
<dbReference type="GO" id="GO:0003723">
    <property type="term" value="F:RNA binding"/>
    <property type="evidence" value="ECO:0007669"/>
    <property type="project" value="UniProtKB-UniRule"/>
</dbReference>
<dbReference type="HAMAP" id="MF_01219">
    <property type="entry name" value="PyrR"/>
    <property type="match status" value="1"/>
</dbReference>
<dbReference type="GO" id="GO:0006353">
    <property type="term" value="P:DNA-templated transcription termination"/>
    <property type="evidence" value="ECO:0007669"/>
    <property type="project" value="UniProtKB-UniRule"/>
</dbReference>
<evidence type="ECO:0000256" key="1">
    <source>
        <dbReference type="ARBA" id="ARBA00005565"/>
    </source>
</evidence>
<protein>
    <recommendedName>
        <fullName evidence="5">Bifunctional protein PyrR</fullName>
    </recommendedName>
    <domain>
        <recommendedName>
            <fullName evidence="5">Pyrimidine operon regulatory protein</fullName>
        </recommendedName>
    </domain>
    <domain>
        <recommendedName>
            <fullName evidence="5">Uracil phosphoribosyltransferase</fullName>
            <shortName evidence="5">UPRTase</shortName>
            <ecNumber evidence="5">2.4.2.9</ecNumber>
        </recommendedName>
    </domain>
</protein>
<reference evidence="7 8" key="1">
    <citation type="journal article" date="2020" name="Int. J. Syst. Evol. Microbiol.">
        <title>Description of Erysipelothrix piscisicarius sp. nov., an emergent fish pathogen, and assessment of virulence using a tiger barb (Puntigrus tetrazona) infection model.</title>
        <authorList>
            <person name="Pomaranski E.K."/>
            <person name="Griffin M.J."/>
            <person name="Camus A.C."/>
            <person name="Armwood A.R."/>
            <person name="Shelley J."/>
            <person name="Waldbieser G.C."/>
            <person name="LaFrentz B.R."/>
            <person name="Garcia J.C."/>
            <person name="Yanong R."/>
            <person name="Soto E."/>
        </authorList>
    </citation>
    <scope>NUCLEOTIDE SEQUENCE [LARGE SCALE GENOMIC DNA]</scope>
    <source>
        <strain evidence="7 8">15TAL0474</strain>
    </source>
</reference>
<dbReference type="EC" id="2.4.2.9" evidence="5"/>
<evidence type="ECO:0000256" key="4">
    <source>
        <dbReference type="ARBA" id="ARBA00023163"/>
    </source>
</evidence>
<comment type="subunit">
    <text evidence="5">Homodimer and homohexamer; in equilibrium.</text>
</comment>
<keyword evidence="8" id="KW-1185">Reference proteome</keyword>
<dbReference type="InterPro" id="IPR029057">
    <property type="entry name" value="PRTase-like"/>
</dbReference>
<evidence type="ECO:0000256" key="5">
    <source>
        <dbReference type="HAMAP-Rule" id="MF_01219"/>
    </source>
</evidence>
<comment type="catalytic activity">
    <reaction evidence="5">
        <text>UMP + diphosphate = 5-phospho-alpha-D-ribose 1-diphosphate + uracil</text>
        <dbReference type="Rhea" id="RHEA:13017"/>
        <dbReference type="ChEBI" id="CHEBI:17568"/>
        <dbReference type="ChEBI" id="CHEBI:33019"/>
        <dbReference type="ChEBI" id="CHEBI:57865"/>
        <dbReference type="ChEBI" id="CHEBI:58017"/>
        <dbReference type="EC" id="2.4.2.9"/>
    </reaction>
</comment>
<keyword evidence="3 5" id="KW-0805">Transcription regulation</keyword>
<dbReference type="InterPro" id="IPR023050">
    <property type="entry name" value="PyrR"/>
</dbReference>
<evidence type="ECO:0000259" key="6">
    <source>
        <dbReference type="Pfam" id="PF00156"/>
    </source>
</evidence>
<evidence type="ECO:0000256" key="2">
    <source>
        <dbReference type="ARBA" id="ARBA00022472"/>
    </source>
</evidence>
<comment type="function">
    <text evidence="5">Also displays a weak uracil phosphoribosyltransferase activity which is not physiologically significant.</text>
</comment>
<dbReference type="KEGG" id="eri:EEI45_06870"/>
<keyword evidence="4 5" id="KW-0804">Transcription</keyword>
<dbReference type="InterPro" id="IPR050137">
    <property type="entry name" value="PyrR_bifunctional"/>
</dbReference>
<dbReference type="NCBIfam" id="NF003549">
    <property type="entry name" value="PRK05205.1-5"/>
    <property type="match status" value="1"/>
</dbReference>
<dbReference type="RefSeq" id="WP_125164654.1">
    <property type="nucleotide sequence ID" value="NZ_CP034234.1"/>
</dbReference>
<dbReference type="Gene3D" id="3.40.50.2020">
    <property type="match status" value="1"/>
</dbReference>
<evidence type="ECO:0000313" key="7">
    <source>
        <dbReference type="EMBL" id="AZK44486.1"/>
    </source>
</evidence>
<keyword evidence="5 7" id="KW-0808">Transferase</keyword>
<dbReference type="Pfam" id="PF00156">
    <property type="entry name" value="Pribosyltran"/>
    <property type="match status" value="1"/>
</dbReference>
<dbReference type="InterPro" id="IPR000836">
    <property type="entry name" value="PRTase_dom"/>
</dbReference>
<dbReference type="Proteomes" id="UP000278804">
    <property type="component" value="Chromosome"/>
</dbReference>
<dbReference type="NCBIfam" id="NF003548">
    <property type="entry name" value="PRK05205.1-4"/>
    <property type="match status" value="1"/>
</dbReference>
<feature type="domain" description="Phosphoribosyltransferase" evidence="6">
    <location>
        <begin position="4"/>
        <end position="145"/>
    </location>
</feature>
<evidence type="ECO:0000313" key="8">
    <source>
        <dbReference type="Proteomes" id="UP000278804"/>
    </source>
</evidence>